<dbReference type="Proteomes" id="UP000886595">
    <property type="component" value="Unassembled WGS sequence"/>
</dbReference>
<gene>
    <name evidence="1" type="ORF">Bca52824_001873</name>
</gene>
<reference evidence="1 2" key="1">
    <citation type="submission" date="2020-02" db="EMBL/GenBank/DDBJ databases">
        <authorList>
            <person name="Ma Q."/>
            <person name="Huang Y."/>
            <person name="Song X."/>
            <person name="Pei D."/>
        </authorList>
    </citation>
    <scope>NUCLEOTIDE SEQUENCE [LARGE SCALE GENOMIC DNA]</scope>
    <source>
        <strain evidence="1">Sxm20200214</strain>
        <tissue evidence="1">Leaf</tissue>
    </source>
</reference>
<dbReference type="AlphaFoldDB" id="A0A8X7WGX5"/>
<keyword evidence="2" id="KW-1185">Reference proteome</keyword>
<organism evidence="1 2">
    <name type="scientific">Brassica carinata</name>
    <name type="common">Ethiopian mustard</name>
    <name type="synonym">Abyssinian cabbage</name>
    <dbReference type="NCBI Taxonomy" id="52824"/>
    <lineage>
        <taxon>Eukaryota</taxon>
        <taxon>Viridiplantae</taxon>
        <taxon>Streptophyta</taxon>
        <taxon>Embryophyta</taxon>
        <taxon>Tracheophyta</taxon>
        <taxon>Spermatophyta</taxon>
        <taxon>Magnoliopsida</taxon>
        <taxon>eudicotyledons</taxon>
        <taxon>Gunneridae</taxon>
        <taxon>Pentapetalae</taxon>
        <taxon>rosids</taxon>
        <taxon>malvids</taxon>
        <taxon>Brassicales</taxon>
        <taxon>Brassicaceae</taxon>
        <taxon>Brassiceae</taxon>
        <taxon>Brassica</taxon>
    </lineage>
</organism>
<sequence length="212" mass="22701">MLLKVITRALRKTSATLSPVMFQPVVGVSARGGCGFLTVKSALRVWQEALLLPVGSAARGGGRLFTSPSGLKRFHRCFLGVSEDTCSVLACLGSSGVSDLLRCGLSPSYWRVLGLVVLVRGCGGAAVLAVVVYGSSEAAQSLPLNFLPLPGYSILSFVELCRLKLSIWLARIRFLVLPFSGLRSFGLNFCGRFGVVEVVQLVIEHFSKVRVP</sequence>
<protein>
    <submittedName>
        <fullName evidence="1">Uncharacterized protein</fullName>
    </submittedName>
</protein>
<proteinExistence type="predicted"/>
<evidence type="ECO:0000313" key="1">
    <source>
        <dbReference type="EMBL" id="KAG2330693.1"/>
    </source>
</evidence>
<accession>A0A8X7WGX5</accession>
<evidence type="ECO:0000313" key="2">
    <source>
        <dbReference type="Proteomes" id="UP000886595"/>
    </source>
</evidence>
<comment type="caution">
    <text evidence="1">The sequence shown here is derived from an EMBL/GenBank/DDBJ whole genome shotgun (WGS) entry which is preliminary data.</text>
</comment>
<dbReference type="EMBL" id="JAAMPC010000001">
    <property type="protein sequence ID" value="KAG2330693.1"/>
    <property type="molecule type" value="Genomic_DNA"/>
</dbReference>
<name>A0A8X7WGX5_BRACI</name>